<dbReference type="PANTHER" id="PTHR23101:SF25">
    <property type="entry name" value="GTPASE-ACTIVATING PROTEIN AND VPS9 DOMAIN-CONTAINING PROTEIN 1"/>
    <property type="match status" value="1"/>
</dbReference>
<dbReference type="PROSITE" id="PS51205">
    <property type="entry name" value="VPS9"/>
    <property type="match status" value="1"/>
</dbReference>
<reference evidence="4 5" key="1">
    <citation type="journal article" date="2016" name="Mol. Biol. Evol.">
        <title>Comparative Genomics of Early-Diverging Mushroom-Forming Fungi Provides Insights into the Origins of Lignocellulose Decay Capabilities.</title>
        <authorList>
            <person name="Nagy L.G."/>
            <person name="Riley R."/>
            <person name="Tritt A."/>
            <person name="Adam C."/>
            <person name="Daum C."/>
            <person name="Floudas D."/>
            <person name="Sun H."/>
            <person name="Yadav J.S."/>
            <person name="Pangilinan J."/>
            <person name="Larsson K.H."/>
            <person name="Matsuura K."/>
            <person name="Barry K."/>
            <person name="Labutti K."/>
            <person name="Kuo R."/>
            <person name="Ohm R.A."/>
            <person name="Bhattacharya S.S."/>
            <person name="Shirouzu T."/>
            <person name="Yoshinaga Y."/>
            <person name="Martin F.M."/>
            <person name="Grigoriev I.V."/>
            <person name="Hibbett D.S."/>
        </authorList>
    </citation>
    <scope>NUCLEOTIDE SEQUENCE [LARGE SCALE GENOMIC DNA]</scope>
    <source>
        <strain evidence="4 5">HHB12029</strain>
    </source>
</reference>
<dbReference type="PANTHER" id="PTHR23101">
    <property type="entry name" value="RAB GDP/GTP EXCHANGE FACTOR"/>
    <property type="match status" value="1"/>
</dbReference>
<feature type="domain" description="VPS9" evidence="3">
    <location>
        <begin position="225"/>
        <end position="363"/>
    </location>
</feature>
<keyword evidence="5" id="KW-1185">Reference proteome</keyword>
<proteinExistence type="predicted"/>
<evidence type="ECO:0000259" key="2">
    <source>
        <dbReference type="PROSITE" id="PS51140"/>
    </source>
</evidence>
<evidence type="ECO:0000256" key="1">
    <source>
        <dbReference type="SAM" id="MobiDB-lite"/>
    </source>
</evidence>
<organism evidence="4 5">
    <name type="scientific">Exidia glandulosa HHB12029</name>
    <dbReference type="NCBI Taxonomy" id="1314781"/>
    <lineage>
        <taxon>Eukaryota</taxon>
        <taxon>Fungi</taxon>
        <taxon>Dikarya</taxon>
        <taxon>Basidiomycota</taxon>
        <taxon>Agaricomycotina</taxon>
        <taxon>Agaricomycetes</taxon>
        <taxon>Auriculariales</taxon>
        <taxon>Exidiaceae</taxon>
        <taxon>Exidia</taxon>
    </lineage>
</organism>
<dbReference type="Gene3D" id="1.20.1050.80">
    <property type="entry name" value="VPS9 domain"/>
    <property type="match status" value="1"/>
</dbReference>
<feature type="compositionally biased region" description="Basic and acidic residues" evidence="1">
    <location>
        <begin position="53"/>
        <end position="63"/>
    </location>
</feature>
<dbReference type="Proteomes" id="UP000077266">
    <property type="component" value="Unassembled WGS sequence"/>
</dbReference>
<dbReference type="Pfam" id="PF02845">
    <property type="entry name" value="CUE"/>
    <property type="match status" value="1"/>
</dbReference>
<dbReference type="EMBL" id="KV425904">
    <property type="protein sequence ID" value="KZW00039.1"/>
    <property type="molecule type" value="Genomic_DNA"/>
</dbReference>
<evidence type="ECO:0008006" key="6">
    <source>
        <dbReference type="Google" id="ProtNLM"/>
    </source>
</evidence>
<dbReference type="GO" id="GO:0005829">
    <property type="term" value="C:cytosol"/>
    <property type="evidence" value="ECO:0007669"/>
    <property type="project" value="TreeGrafter"/>
</dbReference>
<dbReference type="STRING" id="1314781.A0A165N0Q0"/>
<dbReference type="SUPFAM" id="SSF46934">
    <property type="entry name" value="UBA-like"/>
    <property type="match status" value="1"/>
</dbReference>
<feature type="compositionally biased region" description="Polar residues" evidence="1">
    <location>
        <begin position="540"/>
        <end position="550"/>
    </location>
</feature>
<dbReference type="InterPro" id="IPR045046">
    <property type="entry name" value="Vps9-like"/>
</dbReference>
<dbReference type="Gene3D" id="1.10.8.10">
    <property type="entry name" value="DNA helicase RuvA subunit, C-terminal domain"/>
    <property type="match status" value="1"/>
</dbReference>
<feature type="region of interest" description="Disordered" evidence="1">
    <location>
        <begin position="88"/>
        <end position="122"/>
    </location>
</feature>
<evidence type="ECO:0000259" key="3">
    <source>
        <dbReference type="PROSITE" id="PS51205"/>
    </source>
</evidence>
<dbReference type="GO" id="GO:0031267">
    <property type="term" value="F:small GTPase binding"/>
    <property type="evidence" value="ECO:0007669"/>
    <property type="project" value="TreeGrafter"/>
</dbReference>
<dbReference type="SMART" id="SM00546">
    <property type="entry name" value="CUE"/>
    <property type="match status" value="1"/>
</dbReference>
<evidence type="ECO:0000313" key="4">
    <source>
        <dbReference type="EMBL" id="KZW00039.1"/>
    </source>
</evidence>
<dbReference type="Pfam" id="PF18151">
    <property type="entry name" value="DUF5601"/>
    <property type="match status" value="1"/>
</dbReference>
<dbReference type="GO" id="GO:0005085">
    <property type="term" value="F:guanyl-nucleotide exchange factor activity"/>
    <property type="evidence" value="ECO:0007669"/>
    <property type="project" value="InterPro"/>
</dbReference>
<feature type="domain" description="CUE" evidence="2">
    <location>
        <begin position="592"/>
        <end position="635"/>
    </location>
</feature>
<dbReference type="SUPFAM" id="SSF109993">
    <property type="entry name" value="VPS9 domain"/>
    <property type="match status" value="1"/>
</dbReference>
<protein>
    <recommendedName>
        <fullName evidence="6">VPS9 domain-containing protein</fullName>
    </recommendedName>
</protein>
<dbReference type="InterPro" id="IPR003892">
    <property type="entry name" value="CUE"/>
</dbReference>
<gene>
    <name evidence="4" type="ORF">EXIGLDRAFT_723190</name>
</gene>
<feature type="compositionally biased region" description="Polar residues" evidence="1">
    <location>
        <begin position="560"/>
        <end position="570"/>
    </location>
</feature>
<dbReference type="InterPro" id="IPR003123">
    <property type="entry name" value="VPS9"/>
</dbReference>
<feature type="region of interest" description="Disordered" evidence="1">
    <location>
        <begin position="632"/>
        <end position="663"/>
    </location>
</feature>
<dbReference type="InterPro" id="IPR041545">
    <property type="entry name" value="DUF5601"/>
</dbReference>
<dbReference type="SMART" id="SM00167">
    <property type="entry name" value="VPS9"/>
    <property type="match status" value="1"/>
</dbReference>
<dbReference type="Gene3D" id="1.10.246.120">
    <property type="match status" value="1"/>
</dbReference>
<dbReference type="GO" id="GO:0016192">
    <property type="term" value="P:vesicle-mediated transport"/>
    <property type="evidence" value="ECO:0007669"/>
    <property type="project" value="InterPro"/>
</dbReference>
<dbReference type="FunCoup" id="A0A165N0Q0">
    <property type="interactions" value="82"/>
</dbReference>
<dbReference type="InParanoid" id="A0A165N0Q0"/>
<dbReference type="GO" id="GO:0030139">
    <property type="term" value="C:endocytic vesicle"/>
    <property type="evidence" value="ECO:0007669"/>
    <property type="project" value="TreeGrafter"/>
</dbReference>
<dbReference type="Pfam" id="PF02204">
    <property type="entry name" value="VPS9"/>
    <property type="match status" value="1"/>
</dbReference>
<accession>A0A165N0Q0</accession>
<dbReference type="OrthoDB" id="300289at2759"/>
<sequence length="663" mass="73409">MSASDENPWNDEKPLPAPKSSLTVTTADIAEFDPLVQQTQTAWEDAEGHPPQPKRDADDREQPKSAPATSLSFPGLSRLVQTISALPRSVTPQPRSASSSAAPITSPVHQSNPTPPPKDSPFDFQRFLDQMKMRSAEPVAKYLRSFLSNFTKKTFTVNDQVKLIHNFLGFIADRMRECEPWKSASETEFDNAVEAMEKLVMNRLYDLTFTPQIQRTGRIVTTDDLERDQVLAQRLRLFAWVSEDHLDIPSGESVQGFLAFAEQELNKVNHYKAPRDKLICILNCCKVIFGLIRHAHADEGADSFIPILIFVVLRARPEHLISNVEYINRFRRASKLQSEAGYYLSSLMGAISFIETMDHTSLSNITQEEFENNVETAIQELPASPGPIADMREIPVQESPMAGEESARPLLLPTPTTIAEDTKRFIQRTGDLAQVAQQTISKPLNAIGRIFNEVLDTAEERLRTASNSGSAPWTPDSPQRTTYPTHPHPHDQQQQQYFATTYEPRIRPAPSPPATSPAHGTYPGPPPPPPATTRPLAMGASQSLSASQSWPQPPYHDPTYGTTPPVRTQTPALDFNALSHEIERIDRAHQAALNAALETLLQIFPSAEREVAEMVLEANDGDLGRSIEALLEMTGGAPPDEPMQHHHASASPPPPEPQQSSAL</sequence>
<dbReference type="GO" id="GO:0043130">
    <property type="term" value="F:ubiquitin binding"/>
    <property type="evidence" value="ECO:0007669"/>
    <property type="project" value="InterPro"/>
</dbReference>
<dbReference type="CDD" id="cd14279">
    <property type="entry name" value="CUE"/>
    <property type="match status" value="1"/>
</dbReference>
<evidence type="ECO:0000313" key="5">
    <source>
        <dbReference type="Proteomes" id="UP000077266"/>
    </source>
</evidence>
<name>A0A165N0Q0_EXIGL</name>
<feature type="region of interest" description="Disordered" evidence="1">
    <location>
        <begin position="462"/>
        <end position="570"/>
    </location>
</feature>
<dbReference type="PROSITE" id="PS51140">
    <property type="entry name" value="CUE"/>
    <property type="match status" value="1"/>
</dbReference>
<feature type="compositionally biased region" description="Pro residues" evidence="1">
    <location>
        <begin position="523"/>
        <end position="532"/>
    </location>
</feature>
<dbReference type="InterPro" id="IPR037191">
    <property type="entry name" value="VPS9_dom_sf"/>
</dbReference>
<dbReference type="AlphaFoldDB" id="A0A165N0Q0"/>
<feature type="region of interest" description="Disordered" evidence="1">
    <location>
        <begin position="1"/>
        <end position="73"/>
    </location>
</feature>
<dbReference type="InterPro" id="IPR009060">
    <property type="entry name" value="UBA-like_sf"/>
</dbReference>